<keyword evidence="2" id="KW-1185">Reference proteome</keyword>
<evidence type="ECO:0000313" key="1">
    <source>
        <dbReference type="EMBL" id="CAB1369005.1"/>
    </source>
</evidence>
<protein>
    <recommendedName>
        <fullName evidence="3">PRTRC system protein B</fullName>
    </recommendedName>
</protein>
<dbReference type="Proteomes" id="UP000515733">
    <property type="component" value="Chromosome"/>
</dbReference>
<gene>
    <name evidence="1" type="ORF">DENOEST_1840</name>
</gene>
<evidence type="ECO:0000313" key="2">
    <source>
        <dbReference type="Proteomes" id="UP000515733"/>
    </source>
</evidence>
<accession>A0A6S6XXF7</accession>
<reference evidence="1 2" key="1">
    <citation type="submission" date="2020-03" db="EMBL/GenBank/DDBJ databases">
        <authorList>
            <consortium name="Genoscope - CEA"/>
            <person name="William W."/>
        </authorList>
    </citation>
    <scope>NUCLEOTIDE SEQUENCE [LARGE SCALE GENOMIC DNA]</scope>
    <source>
        <strain evidence="2">DSM 16959</strain>
    </source>
</reference>
<dbReference type="InterPro" id="IPR032787">
    <property type="entry name" value="Prok-E2_D"/>
</dbReference>
<evidence type="ECO:0008006" key="3">
    <source>
        <dbReference type="Google" id="ProtNLM"/>
    </source>
</evidence>
<sequence>MAINVSTFSSEQSYRLTHAVLVYQDAQRKPAFVSVHDVGSDDGNRPVIQAGVPASKAGLLALMRILDPETLLKPAIKPAHVLAEGSGFVVWYSFPQDRQVWFDCKELGARTARVPCPGLVFVVTTKAWKVFAFKGRQRPDADKPLFVAPFFNVWQNGTICVGSARLPKGDQVHNHLAWEEAFFRSYFTHPNIHTPRGLTRYRAGPFALWRDLLEGRLSRFPTRTLVPTGLTLRQAFEAAVIEGEA</sequence>
<dbReference type="KEGG" id="doe:DENOEST_1840"/>
<dbReference type="AlphaFoldDB" id="A0A6S6XXF7"/>
<proteinExistence type="predicted"/>
<dbReference type="EMBL" id="LR778301">
    <property type="protein sequence ID" value="CAB1369005.1"/>
    <property type="molecule type" value="Genomic_DNA"/>
</dbReference>
<organism evidence="1 2">
    <name type="scientific">Denitratisoma oestradiolicum</name>
    <dbReference type="NCBI Taxonomy" id="311182"/>
    <lineage>
        <taxon>Bacteria</taxon>
        <taxon>Pseudomonadati</taxon>
        <taxon>Pseudomonadota</taxon>
        <taxon>Betaproteobacteria</taxon>
        <taxon>Nitrosomonadales</taxon>
        <taxon>Sterolibacteriaceae</taxon>
        <taxon>Denitratisoma</taxon>
    </lineage>
</organism>
<dbReference type="Pfam" id="PF14460">
    <property type="entry name" value="Prok-E2_D"/>
    <property type="match status" value="1"/>
</dbReference>
<dbReference type="InterPro" id="IPR022280">
    <property type="entry name" value="PRTRC_protein-B"/>
</dbReference>
<dbReference type="NCBIfam" id="TIGR03737">
    <property type="entry name" value="PRTRC_B"/>
    <property type="match status" value="1"/>
</dbReference>
<name>A0A6S6XXF7_9PROT</name>